<gene>
    <name evidence="2" type="ORF">FB566_3633</name>
</gene>
<feature type="domain" description="Glycoside-hydrolase family GH114 TIM-barrel" evidence="1">
    <location>
        <begin position="39"/>
        <end position="249"/>
    </location>
</feature>
<sequence length="262" mass="28365">MFRSWPAAPTAVLLVLTGCGITPTGPSGALVLPPPGAGFDYQLGGDYPLPEGAEVVVRHWDAEPAEGTYSICYVNAFQTEADGPDGPDSWPDGTVWAETDDPDWPGEYPIDLSTNEKRRAAAEFVAARFDTCATAGFAAVELDNLDTFTRYDDAPFDRDDAIAYATLLVEAATERGLAVGQKNTVELLDVATEIGFTFAIVENCGEYGECRDYPDVYGKRVYAIEYTPEGFAAACDAVDYAVILRDLNLTTPSHPDYQRETC</sequence>
<dbReference type="GO" id="GO:0016787">
    <property type="term" value="F:hydrolase activity"/>
    <property type="evidence" value="ECO:0007669"/>
    <property type="project" value="UniProtKB-KW"/>
</dbReference>
<keyword evidence="3" id="KW-1185">Reference proteome</keyword>
<dbReference type="PANTHER" id="PTHR35273:SF2">
    <property type="entry name" value="ALPHA-GALACTOSIDASE"/>
    <property type="match status" value="1"/>
</dbReference>
<reference evidence="2 3" key="1">
    <citation type="submission" date="2019-06" db="EMBL/GenBank/DDBJ databases">
        <title>Sequencing the genomes of 1000 actinobacteria strains.</title>
        <authorList>
            <person name="Klenk H.-P."/>
        </authorList>
    </citation>
    <scope>NUCLEOTIDE SEQUENCE [LARGE SCALE GENOMIC DNA]</scope>
    <source>
        <strain evidence="2 3">DSM 45928</strain>
    </source>
</reference>
<dbReference type="InterPro" id="IPR004352">
    <property type="entry name" value="GH114_TIM-barrel"/>
</dbReference>
<dbReference type="InterPro" id="IPR017853">
    <property type="entry name" value="GH"/>
</dbReference>
<dbReference type="InterPro" id="IPR013785">
    <property type="entry name" value="Aldolase_TIM"/>
</dbReference>
<evidence type="ECO:0000313" key="2">
    <source>
        <dbReference type="EMBL" id="TQL78057.1"/>
    </source>
</evidence>
<accession>A0A543AZP7</accession>
<dbReference type="PROSITE" id="PS51257">
    <property type="entry name" value="PROKAR_LIPOPROTEIN"/>
    <property type="match status" value="1"/>
</dbReference>
<dbReference type="Gene3D" id="3.20.20.70">
    <property type="entry name" value="Aldolase class I"/>
    <property type="match status" value="1"/>
</dbReference>
<name>A0A543AZP7_9ACTN</name>
<protein>
    <submittedName>
        <fullName evidence="2">Glycosyl hydrolase family 114</fullName>
    </submittedName>
</protein>
<keyword evidence="2" id="KW-0378">Hydrolase</keyword>
<dbReference type="PANTHER" id="PTHR35273">
    <property type="entry name" value="ALPHA-1,4 POLYGALACTOSAMINIDASE, PUTATIVE (AFU_ORTHOLOGUE AFUA_3G07890)-RELATED"/>
    <property type="match status" value="1"/>
</dbReference>
<dbReference type="Pfam" id="PF03537">
    <property type="entry name" value="Glyco_hydro_114"/>
    <property type="match status" value="1"/>
</dbReference>
<dbReference type="SUPFAM" id="SSF51445">
    <property type="entry name" value="(Trans)glycosidases"/>
    <property type="match status" value="1"/>
</dbReference>
<dbReference type="OrthoDB" id="319933at2"/>
<organism evidence="2 3">
    <name type="scientific">Stackebrandtia endophytica</name>
    <dbReference type="NCBI Taxonomy" id="1496996"/>
    <lineage>
        <taxon>Bacteria</taxon>
        <taxon>Bacillati</taxon>
        <taxon>Actinomycetota</taxon>
        <taxon>Actinomycetes</taxon>
        <taxon>Glycomycetales</taxon>
        <taxon>Glycomycetaceae</taxon>
        <taxon>Stackebrandtia</taxon>
    </lineage>
</organism>
<dbReference type="InParanoid" id="A0A543AZP7"/>
<dbReference type="AlphaFoldDB" id="A0A543AZP7"/>
<evidence type="ECO:0000313" key="3">
    <source>
        <dbReference type="Proteomes" id="UP000317043"/>
    </source>
</evidence>
<dbReference type="EMBL" id="VFOW01000001">
    <property type="protein sequence ID" value="TQL78057.1"/>
    <property type="molecule type" value="Genomic_DNA"/>
</dbReference>
<proteinExistence type="predicted"/>
<comment type="caution">
    <text evidence="2">The sequence shown here is derived from an EMBL/GenBank/DDBJ whole genome shotgun (WGS) entry which is preliminary data.</text>
</comment>
<dbReference type="Proteomes" id="UP000317043">
    <property type="component" value="Unassembled WGS sequence"/>
</dbReference>
<evidence type="ECO:0000259" key="1">
    <source>
        <dbReference type="Pfam" id="PF03537"/>
    </source>
</evidence>
<dbReference type="RefSeq" id="WP_142041914.1">
    <property type="nucleotide sequence ID" value="NZ_JBHTGS010000001.1"/>
</dbReference>